<dbReference type="PANTHER" id="PTHR45947">
    <property type="entry name" value="SULFOQUINOVOSYL TRANSFERASE SQD2"/>
    <property type="match status" value="1"/>
</dbReference>
<keyword evidence="2" id="KW-0808">Transferase</keyword>
<dbReference type="Gene3D" id="3.40.50.2000">
    <property type="entry name" value="Glycogen Phosphorylase B"/>
    <property type="match status" value="2"/>
</dbReference>
<dbReference type="CDD" id="cd03801">
    <property type="entry name" value="GT4_PimA-like"/>
    <property type="match status" value="1"/>
</dbReference>
<name>A0A3A8PZX3_9BACT</name>
<dbReference type="Pfam" id="PF13439">
    <property type="entry name" value="Glyco_transf_4"/>
    <property type="match status" value="1"/>
</dbReference>
<dbReference type="OrthoDB" id="9814639at2"/>
<evidence type="ECO:0000313" key="3">
    <source>
        <dbReference type="Proteomes" id="UP000282656"/>
    </source>
</evidence>
<organism evidence="2 3">
    <name type="scientific">Corallococcus interemptor</name>
    <dbReference type="NCBI Taxonomy" id="2316720"/>
    <lineage>
        <taxon>Bacteria</taxon>
        <taxon>Pseudomonadati</taxon>
        <taxon>Myxococcota</taxon>
        <taxon>Myxococcia</taxon>
        <taxon>Myxococcales</taxon>
        <taxon>Cystobacterineae</taxon>
        <taxon>Myxococcaceae</taxon>
        <taxon>Corallococcus</taxon>
    </lineage>
</organism>
<proteinExistence type="predicted"/>
<sequence length="365" mass="40328">MQSSAPRIAFAIETTLGNAVFLDNLKRALGRRTDITPVWLPIAEHADDVWEQLPLVRSKLSVRGGLRARSALNQAFALEPVSAAVVHTQRLAHLSHDFMRRVPSVISTDATPSGLEEYLRYYGLRTQHAGWMGRAKHALHRRTYTLAKGMLSFSRFTKRSLVEEYGVPDTRVHVVWPSVDTTLWRPAPEKKPRDGVVRLLFVGSDLGRKGGQLLMRWAWETRRRNWRLDVVTSTPFEPPPGVRIHVGLQPNSPELIGLAQAADLFVLPTLADMSSWAIAEAKAAGLAVVTTPAGGVGELVRDGVDGRIVPAGDYTALAHTLDALVRRPETLAAMGSESRRMAEEHLDMDSTCSRMLAFIRQVTGV</sequence>
<dbReference type="Proteomes" id="UP000282656">
    <property type="component" value="Unassembled WGS sequence"/>
</dbReference>
<dbReference type="RefSeq" id="WP_121771877.1">
    <property type="nucleotide sequence ID" value="NZ_RAWM01000201.1"/>
</dbReference>
<dbReference type="AlphaFoldDB" id="A0A3A8PZX3"/>
<evidence type="ECO:0000313" key="2">
    <source>
        <dbReference type="EMBL" id="RKH58092.1"/>
    </source>
</evidence>
<gene>
    <name evidence="2" type="ORF">D7X96_37435</name>
</gene>
<protein>
    <submittedName>
        <fullName evidence="2">Glycosyltransferase</fullName>
    </submittedName>
</protein>
<dbReference type="Pfam" id="PF13692">
    <property type="entry name" value="Glyco_trans_1_4"/>
    <property type="match status" value="1"/>
</dbReference>
<dbReference type="GO" id="GO:0016757">
    <property type="term" value="F:glycosyltransferase activity"/>
    <property type="evidence" value="ECO:0007669"/>
    <property type="project" value="UniProtKB-ARBA"/>
</dbReference>
<feature type="domain" description="Glycosyltransferase subfamily 4-like N-terminal" evidence="1">
    <location>
        <begin position="54"/>
        <end position="182"/>
    </location>
</feature>
<dbReference type="InterPro" id="IPR050194">
    <property type="entry name" value="Glycosyltransferase_grp1"/>
</dbReference>
<reference evidence="3" key="1">
    <citation type="submission" date="2018-09" db="EMBL/GenBank/DDBJ databases">
        <authorList>
            <person name="Livingstone P.G."/>
            <person name="Whitworth D.E."/>
        </authorList>
    </citation>
    <scope>NUCLEOTIDE SEQUENCE [LARGE SCALE GENOMIC DNA]</scope>
    <source>
        <strain evidence="3">AB047A</strain>
    </source>
</reference>
<dbReference type="InterPro" id="IPR028098">
    <property type="entry name" value="Glyco_trans_4-like_N"/>
</dbReference>
<dbReference type="EMBL" id="RAWM01000201">
    <property type="protein sequence ID" value="RKH58092.1"/>
    <property type="molecule type" value="Genomic_DNA"/>
</dbReference>
<accession>A0A3A8PZX3</accession>
<comment type="caution">
    <text evidence="2">The sequence shown here is derived from an EMBL/GenBank/DDBJ whole genome shotgun (WGS) entry which is preliminary data.</text>
</comment>
<dbReference type="SUPFAM" id="SSF53756">
    <property type="entry name" value="UDP-Glycosyltransferase/glycogen phosphorylase"/>
    <property type="match status" value="1"/>
</dbReference>
<dbReference type="PANTHER" id="PTHR45947:SF3">
    <property type="entry name" value="SULFOQUINOVOSYL TRANSFERASE SQD2"/>
    <property type="match status" value="1"/>
</dbReference>
<keyword evidence="3" id="KW-1185">Reference proteome</keyword>
<evidence type="ECO:0000259" key="1">
    <source>
        <dbReference type="Pfam" id="PF13439"/>
    </source>
</evidence>